<dbReference type="Proteomes" id="UP001159363">
    <property type="component" value="Chromosome 7"/>
</dbReference>
<dbReference type="EMBL" id="JARBHB010000008">
    <property type="protein sequence ID" value="KAJ8877681.1"/>
    <property type="molecule type" value="Genomic_DNA"/>
</dbReference>
<evidence type="ECO:0000313" key="8">
    <source>
        <dbReference type="EMBL" id="KAJ8877681.1"/>
    </source>
</evidence>
<accession>A0ABQ9H056</accession>
<dbReference type="InterPro" id="IPR020598">
    <property type="entry name" value="rRNA_Ade_methylase_Trfase_N"/>
</dbReference>
<organism evidence="8 9">
    <name type="scientific">Dryococelus australis</name>
    <dbReference type="NCBI Taxonomy" id="614101"/>
    <lineage>
        <taxon>Eukaryota</taxon>
        <taxon>Metazoa</taxon>
        <taxon>Ecdysozoa</taxon>
        <taxon>Arthropoda</taxon>
        <taxon>Hexapoda</taxon>
        <taxon>Insecta</taxon>
        <taxon>Pterygota</taxon>
        <taxon>Neoptera</taxon>
        <taxon>Polyneoptera</taxon>
        <taxon>Phasmatodea</taxon>
        <taxon>Verophasmatodea</taxon>
        <taxon>Anareolatae</taxon>
        <taxon>Phasmatidae</taxon>
        <taxon>Eurycanthinae</taxon>
        <taxon>Dryococelus</taxon>
    </lineage>
</organism>
<evidence type="ECO:0000259" key="7">
    <source>
        <dbReference type="SMART" id="SM00650"/>
    </source>
</evidence>
<dbReference type="PANTHER" id="PTHR11727:SF17">
    <property type="entry name" value="DIMETHYLADENOSINE TRANSFERASE 1, MITOCHONDRIAL"/>
    <property type="match status" value="1"/>
</dbReference>
<dbReference type="EC" id="2.1.1.-" evidence="6"/>
<dbReference type="PROSITE" id="PS51689">
    <property type="entry name" value="SAM_RNA_A_N6_MT"/>
    <property type="match status" value="1"/>
</dbReference>
<dbReference type="SMART" id="SM00650">
    <property type="entry name" value="rADc"/>
    <property type="match status" value="1"/>
</dbReference>
<feature type="binding site" evidence="5">
    <location>
        <position position="36"/>
    </location>
    <ligand>
        <name>S-adenosyl-L-methionine</name>
        <dbReference type="ChEBI" id="CHEBI:59789"/>
    </ligand>
</feature>
<evidence type="ECO:0000313" key="9">
    <source>
        <dbReference type="Proteomes" id="UP001159363"/>
    </source>
</evidence>
<keyword evidence="6" id="KW-0698">rRNA processing</keyword>
<proteinExistence type="inferred from homology"/>
<protein>
    <recommendedName>
        <fullName evidence="6">rRNA adenine N(6)-methyltransferase</fullName>
        <ecNumber evidence="6">2.1.1.-</ecNumber>
    </recommendedName>
</protein>
<evidence type="ECO:0000256" key="1">
    <source>
        <dbReference type="ARBA" id="ARBA00022603"/>
    </source>
</evidence>
<feature type="binding site" evidence="5">
    <location>
        <position position="185"/>
    </location>
    <ligand>
        <name>S-adenosyl-L-methionine</name>
        <dbReference type="ChEBI" id="CHEBI:59789"/>
    </ligand>
</feature>
<keyword evidence="1 5" id="KW-0489">Methyltransferase</keyword>
<dbReference type="PANTHER" id="PTHR11727">
    <property type="entry name" value="DIMETHYLADENOSINE TRANSFERASE"/>
    <property type="match status" value="1"/>
</dbReference>
<feature type="binding site" evidence="5">
    <location>
        <position position="155"/>
    </location>
    <ligand>
        <name>S-adenosyl-L-methionine</name>
        <dbReference type="ChEBI" id="CHEBI:59789"/>
    </ligand>
</feature>
<evidence type="ECO:0000256" key="6">
    <source>
        <dbReference type="RuleBase" id="RU362106"/>
    </source>
</evidence>
<evidence type="ECO:0000256" key="5">
    <source>
        <dbReference type="PROSITE-ProRule" id="PRU01026"/>
    </source>
</evidence>
<name>A0ABQ9H056_9NEOP</name>
<reference evidence="8 9" key="1">
    <citation type="submission" date="2023-02" db="EMBL/GenBank/DDBJ databases">
        <title>LHISI_Scaffold_Assembly.</title>
        <authorList>
            <person name="Stuart O.P."/>
            <person name="Cleave R."/>
            <person name="Magrath M.J.L."/>
            <person name="Mikheyev A.S."/>
        </authorList>
    </citation>
    <scope>NUCLEOTIDE SEQUENCE [LARGE SCALE GENOMIC DNA]</scope>
    <source>
        <strain evidence="8">Daus_M_001</strain>
        <tissue evidence="8">Leg muscle</tissue>
    </source>
</reference>
<keyword evidence="9" id="KW-1185">Reference proteome</keyword>
<comment type="similarity">
    <text evidence="5 6">Belongs to the class I-like SAM-binding methyltransferase superfamily. rRNA adenine N(6)-methyltransferase family.</text>
</comment>
<feature type="domain" description="Ribosomal RNA adenine methylase transferase N-terminal" evidence="7">
    <location>
        <begin position="41"/>
        <end position="267"/>
    </location>
</feature>
<evidence type="ECO:0000256" key="3">
    <source>
        <dbReference type="ARBA" id="ARBA00022691"/>
    </source>
</evidence>
<gene>
    <name evidence="8" type="ORF">PR048_022136</name>
</gene>
<evidence type="ECO:0000256" key="2">
    <source>
        <dbReference type="ARBA" id="ARBA00022679"/>
    </source>
</evidence>
<dbReference type="Gene3D" id="3.40.50.150">
    <property type="entry name" value="Vaccinia Virus protein VP39"/>
    <property type="match status" value="1"/>
</dbReference>
<comment type="caution">
    <text evidence="8">The sequence shown here is derived from an EMBL/GenBank/DDBJ whole genome shotgun (WGS) entry which is preliminary data.</text>
</comment>
<feature type="binding site" evidence="5">
    <location>
        <position position="34"/>
    </location>
    <ligand>
        <name>S-adenosyl-L-methionine</name>
        <dbReference type="ChEBI" id="CHEBI:59789"/>
    </ligand>
</feature>
<dbReference type="SUPFAM" id="SSF53335">
    <property type="entry name" value="S-adenosyl-L-methionine-dependent methyltransferases"/>
    <property type="match status" value="2"/>
</dbReference>
<keyword evidence="4 5" id="KW-0694">RNA-binding</keyword>
<evidence type="ECO:0000256" key="4">
    <source>
        <dbReference type="ARBA" id="ARBA00022884"/>
    </source>
</evidence>
<dbReference type="InterPro" id="IPR001737">
    <property type="entry name" value="KsgA/Erm"/>
</dbReference>
<feature type="binding site" evidence="5">
    <location>
        <position position="61"/>
    </location>
    <ligand>
        <name>S-adenosyl-L-methionine</name>
        <dbReference type="ChEBI" id="CHEBI:59789"/>
    </ligand>
</feature>
<feature type="binding site" evidence="5">
    <location>
        <position position="83"/>
    </location>
    <ligand>
        <name>S-adenosyl-L-methionine</name>
        <dbReference type="ChEBI" id="CHEBI:59789"/>
    </ligand>
</feature>
<keyword evidence="2 5" id="KW-0808">Transferase</keyword>
<sequence length="267" mass="30640">MKASRTFIRLPPLPSIRDLIRLYRLRALRQLSQNFLMDQRLTDKIVRSAGRIKDGQVCEVGPGPGGITRSILARNPQRVVVIEKDRRFIPMLENPIPQCLHSSYDFTNMALMKSCSIFSIAPFLYDNPTGHRQQCGDFQLLTEATNGKMEVIIGDVLSFNMEKMFPEEKKLDWESQPPNIHLIGNLPFSVSTPLIIRWLEAICERRSAWSYGRVPMTLTFQKEVAERMVAPVTTEQRCRLSVMCQNWCNVQHVFTIPGKLFVLPPVH</sequence>
<keyword evidence="3 5" id="KW-0949">S-adenosyl-L-methionine</keyword>
<dbReference type="Pfam" id="PF00398">
    <property type="entry name" value="RrnaAD"/>
    <property type="match status" value="2"/>
</dbReference>
<dbReference type="InterPro" id="IPR029063">
    <property type="entry name" value="SAM-dependent_MTases_sf"/>
</dbReference>